<gene>
    <name evidence="4" type="ORF">Pmar_PMAR024220</name>
</gene>
<evidence type="ECO:0000259" key="3">
    <source>
        <dbReference type="SMART" id="SM00891"/>
    </source>
</evidence>
<dbReference type="GO" id="GO:0003677">
    <property type="term" value="F:DNA binding"/>
    <property type="evidence" value="ECO:0007669"/>
    <property type="project" value="UniProtKB-UniRule"/>
</dbReference>
<dbReference type="PANTHER" id="PTHR13451:SF0">
    <property type="entry name" value="CROSSOVER JUNCTION ENDONUCLEASE MUS81"/>
    <property type="match status" value="1"/>
</dbReference>
<keyword evidence="2" id="KW-0234">DNA repair</keyword>
<dbReference type="InterPro" id="IPR033309">
    <property type="entry name" value="Mus81"/>
</dbReference>
<feature type="domain" description="ERCC4" evidence="3">
    <location>
        <begin position="261"/>
        <end position="353"/>
    </location>
</feature>
<keyword evidence="5" id="KW-1185">Reference proteome</keyword>
<dbReference type="InterPro" id="IPR047416">
    <property type="entry name" value="XPF_nuclease_Mus81"/>
</dbReference>
<dbReference type="GO" id="GO:0006308">
    <property type="term" value="P:DNA catabolic process"/>
    <property type="evidence" value="ECO:0007669"/>
    <property type="project" value="UniProtKB-UniRule"/>
</dbReference>
<dbReference type="Pfam" id="PF02732">
    <property type="entry name" value="ERCC4"/>
    <property type="match status" value="1"/>
</dbReference>
<dbReference type="SUPFAM" id="SSF52980">
    <property type="entry name" value="Restriction endonuclease-like"/>
    <property type="match status" value="1"/>
</dbReference>
<dbReference type="GO" id="GO:0000712">
    <property type="term" value="P:resolution of meiotic recombination intermediates"/>
    <property type="evidence" value="ECO:0007669"/>
    <property type="project" value="TreeGrafter"/>
</dbReference>
<dbReference type="InterPro" id="IPR027421">
    <property type="entry name" value="DNA_pol_lamdba_lyase_dom_sf"/>
</dbReference>
<sequence length="353" mass="39852">MTLSCHPENQAFMLRFQDMRDTARSRGQTNLVRSYGKIIRAITKYPMPITSGWQAEQLDGVGSTFAQVFAQLITEREASTSPRRSSLTWRDTVKSRAEKFQRNAPTATFAVHEDIEMPAITSKLRQKEYRPANGSIQWCILLALQLCHDRLPIESREGLTRKQLSGCSKEKEYTLTQTGELLGQRILASVEFPLAALSSIRCSATGSESTQTRKRRRLSYTGAPVPESDLAQYRYPGSQQLSTIPEPLPLARAMPGSWEAVFLVDVRESALLKELLALGIRAEARSLPITDFLWVRESKNQCYERSPTQLMRRSSDGKELLLGVGGERKTWQDLSASIIDGRYDEQKYRLASK</sequence>
<dbReference type="Gene3D" id="1.10.150.110">
    <property type="entry name" value="DNA polymerase beta, N-terminal domain-like"/>
    <property type="match status" value="1"/>
</dbReference>
<dbReference type="GeneID" id="9039971"/>
<keyword evidence="2" id="KW-0460">Magnesium</keyword>
<keyword evidence="2" id="KW-0479">Metal-binding</keyword>
<dbReference type="Proteomes" id="UP000007800">
    <property type="component" value="Unassembled WGS sequence"/>
</dbReference>
<dbReference type="GO" id="GO:0031573">
    <property type="term" value="P:mitotic intra-S DNA damage checkpoint signaling"/>
    <property type="evidence" value="ECO:0007669"/>
    <property type="project" value="TreeGrafter"/>
</dbReference>
<dbReference type="GO" id="GO:0048257">
    <property type="term" value="F:3'-flap endonuclease activity"/>
    <property type="evidence" value="ECO:0007669"/>
    <property type="project" value="TreeGrafter"/>
</dbReference>
<evidence type="ECO:0000256" key="1">
    <source>
        <dbReference type="ARBA" id="ARBA00022801"/>
    </source>
</evidence>
<evidence type="ECO:0000313" key="4">
    <source>
        <dbReference type="EMBL" id="EER01475.1"/>
    </source>
</evidence>
<dbReference type="InterPro" id="IPR006166">
    <property type="entry name" value="ERCC4_domain"/>
</dbReference>
<evidence type="ECO:0000256" key="2">
    <source>
        <dbReference type="RuleBase" id="RU369042"/>
    </source>
</evidence>
<dbReference type="SUPFAM" id="SSF47802">
    <property type="entry name" value="DNA polymerase beta, N-terminal domain-like"/>
    <property type="match status" value="1"/>
</dbReference>
<dbReference type="GO" id="GO:0046872">
    <property type="term" value="F:metal ion binding"/>
    <property type="evidence" value="ECO:0007669"/>
    <property type="project" value="UniProtKB-UniRule"/>
</dbReference>
<dbReference type="CDD" id="cd20074">
    <property type="entry name" value="XPF_nuclease_Mus81"/>
    <property type="match status" value="1"/>
</dbReference>
<dbReference type="OrthoDB" id="5963188at2759"/>
<dbReference type="InParanoid" id="C5LP68"/>
<dbReference type="EMBL" id="GG684007">
    <property type="protein sequence ID" value="EER01475.1"/>
    <property type="molecule type" value="Genomic_DNA"/>
</dbReference>
<keyword evidence="1 2" id="KW-0378">Hydrolase</keyword>
<name>C5LP68_PERM5</name>
<protein>
    <recommendedName>
        <fullName evidence="2">Crossover junction endonuclease MUS81</fullName>
        <ecNumber evidence="2">3.1.22.-</ecNumber>
    </recommendedName>
</protein>
<dbReference type="GO" id="GO:0008821">
    <property type="term" value="F:crossover junction DNA endonuclease activity"/>
    <property type="evidence" value="ECO:0007669"/>
    <property type="project" value="UniProtKB-UniRule"/>
</dbReference>
<dbReference type="InterPro" id="IPR010996">
    <property type="entry name" value="HHH_MUS81"/>
</dbReference>
<dbReference type="RefSeq" id="XP_002768757.1">
    <property type="nucleotide sequence ID" value="XM_002768711.1"/>
</dbReference>
<evidence type="ECO:0000313" key="5">
    <source>
        <dbReference type="Proteomes" id="UP000007800"/>
    </source>
</evidence>
<dbReference type="GO" id="GO:0048476">
    <property type="term" value="C:Holliday junction resolvase complex"/>
    <property type="evidence" value="ECO:0007669"/>
    <property type="project" value="UniProtKB-UniRule"/>
</dbReference>
<comment type="cofactor">
    <cofactor evidence="2">
        <name>Mg(2+)</name>
        <dbReference type="ChEBI" id="CHEBI:18420"/>
    </cofactor>
</comment>
<dbReference type="EC" id="3.1.22.-" evidence="2"/>
<accession>C5LP68</accession>
<keyword evidence="2" id="KW-0539">Nucleus</keyword>
<dbReference type="SMART" id="SM00891">
    <property type="entry name" value="ERCC4"/>
    <property type="match status" value="1"/>
</dbReference>
<comment type="subunit">
    <text evidence="2">Interacts with EME1.</text>
</comment>
<comment type="function">
    <text evidence="2">Interacts with EME1 to form a DNA structure-specific endonuclease with substrate preference for branched DNA structures with a 5'-end at the branch nick. Typical substrates include 3'-flap structures, D-loops, replication forks and nicked Holliday junctions. May be required in mitosis for the processing of stalled or collapsed replication fork intermediates. May be required in meiosis for the repair of meiosis-specific double strand breaks subsequent to single-end invasion (SEI).</text>
</comment>
<keyword evidence="2" id="KW-0233">DNA recombination</keyword>
<dbReference type="InterPro" id="IPR011335">
    <property type="entry name" value="Restrct_endonuc-II-like"/>
</dbReference>
<reference evidence="4 5" key="1">
    <citation type="submission" date="2008-07" db="EMBL/GenBank/DDBJ databases">
        <authorList>
            <person name="El-Sayed N."/>
            <person name="Caler E."/>
            <person name="Inman J."/>
            <person name="Amedeo P."/>
            <person name="Hass B."/>
            <person name="Wortman J."/>
        </authorList>
    </citation>
    <scope>NUCLEOTIDE SEQUENCE [LARGE SCALE GENOMIC DNA]</scope>
    <source>
        <strain evidence="5">ATCC 50983 / TXsc</strain>
    </source>
</reference>
<dbReference type="AlphaFoldDB" id="C5LP68"/>
<comment type="similarity">
    <text evidence="2">Belongs to the XPF family.</text>
</comment>
<dbReference type="PANTHER" id="PTHR13451">
    <property type="entry name" value="CLASS II CROSSOVER JUNCTION ENDONUCLEASE MUS81"/>
    <property type="match status" value="1"/>
</dbReference>
<keyword evidence="2" id="KW-0227">DNA damage</keyword>
<dbReference type="Gene3D" id="3.40.50.10130">
    <property type="match status" value="1"/>
</dbReference>
<organism evidence="5">
    <name type="scientific">Perkinsus marinus (strain ATCC 50983 / TXsc)</name>
    <dbReference type="NCBI Taxonomy" id="423536"/>
    <lineage>
        <taxon>Eukaryota</taxon>
        <taxon>Sar</taxon>
        <taxon>Alveolata</taxon>
        <taxon>Perkinsozoa</taxon>
        <taxon>Perkinsea</taxon>
        <taxon>Perkinsida</taxon>
        <taxon>Perkinsidae</taxon>
        <taxon>Perkinsus</taxon>
    </lineage>
</organism>
<keyword evidence="2" id="KW-0540">Nuclease</keyword>
<comment type="subcellular location">
    <subcellularLocation>
        <location evidence="2">Nucleus</location>
    </subcellularLocation>
</comment>
<keyword evidence="2 4" id="KW-0255">Endonuclease</keyword>
<dbReference type="GO" id="GO:0005634">
    <property type="term" value="C:nucleus"/>
    <property type="evidence" value="ECO:0007669"/>
    <property type="project" value="UniProtKB-SubCell"/>
</dbReference>
<dbReference type="GO" id="GO:0000727">
    <property type="term" value="P:double-strand break repair via break-induced replication"/>
    <property type="evidence" value="ECO:0007669"/>
    <property type="project" value="UniProtKB-UniRule"/>
</dbReference>
<dbReference type="Pfam" id="PF14716">
    <property type="entry name" value="HHH_8"/>
    <property type="match status" value="1"/>
</dbReference>
<proteinExistence type="inferred from homology"/>